<dbReference type="EMBL" id="CP046566">
    <property type="protein sequence ID" value="QGW27897.1"/>
    <property type="molecule type" value="Genomic_DNA"/>
</dbReference>
<dbReference type="AlphaFoldDB" id="A0A6I6G6I0"/>
<keyword evidence="1" id="KW-0732">Signal</keyword>
<organism evidence="2 3">
    <name type="scientific">Phnomibacter ginsenosidimutans</name>
    <dbReference type="NCBI Taxonomy" id="2676868"/>
    <lineage>
        <taxon>Bacteria</taxon>
        <taxon>Pseudomonadati</taxon>
        <taxon>Bacteroidota</taxon>
        <taxon>Chitinophagia</taxon>
        <taxon>Chitinophagales</taxon>
        <taxon>Chitinophagaceae</taxon>
        <taxon>Phnomibacter</taxon>
    </lineage>
</organism>
<gene>
    <name evidence="2" type="ORF">GLV81_07105</name>
</gene>
<feature type="chain" id="PRO_5026301428" evidence="1">
    <location>
        <begin position="21"/>
        <end position="525"/>
    </location>
</feature>
<keyword evidence="3" id="KW-1185">Reference proteome</keyword>
<evidence type="ECO:0000256" key="1">
    <source>
        <dbReference type="SAM" id="SignalP"/>
    </source>
</evidence>
<proteinExistence type="predicted"/>
<evidence type="ECO:0000313" key="3">
    <source>
        <dbReference type="Proteomes" id="UP000426027"/>
    </source>
</evidence>
<accession>A0A6I6G6I0</accession>
<dbReference type="KEGG" id="fls:GLV81_07105"/>
<dbReference type="Proteomes" id="UP000426027">
    <property type="component" value="Chromosome"/>
</dbReference>
<protein>
    <submittedName>
        <fullName evidence="2">Uncharacterized protein</fullName>
    </submittedName>
</protein>
<evidence type="ECO:0000313" key="2">
    <source>
        <dbReference type="EMBL" id="QGW27897.1"/>
    </source>
</evidence>
<dbReference type="RefSeq" id="WP_157478102.1">
    <property type="nucleotide sequence ID" value="NZ_CP046566.1"/>
</dbReference>
<reference evidence="2 3" key="1">
    <citation type="submission" date="2019-11" db="EMBL/GenBank/DDBJ databases">
        <authorList>
            <person name="Im W.T."/>
        </authorList>
    </citation>
    <scope>NUCLEOTIDE SEQUENCE [LARGE SCALE GENOMIC DNA]</scope>
    <source>
        <strain evidence="2 3">SB-02</strain>
    </source>
</reference>
<sequence length="525" mass="52575">MILRSTMASLCIMSVASLFAQDNVGIGTATPNSNYKLHIIAAANTGALLAEASGTTEALRITAMGTGNGVNVYKTETSTGLGLYVEHAGTAGGAAQFRKTNAAATGPAMYAYTNSNQALSPAMLADVAGVGDAGLVVRMQNAANPNSALYLNHAGSGYALFADVMNSGRGVYLNLSNTAVNGIGLRIYNAGTGKAARFSNINSANGDTTLLTESAGNGMAFAAVQTGTGTTAYFGNRNAANSSAVLQIENTGAGSDLYLNSKGTAAAINVLKAAGSSGQGIYIDHQGGIGPVAQFRRTNAAGQGAAVIGYNNSNNSQSPAVYANHEGTGDAAMVARIANTGNPWSAVYGETNGTGAAIYGTTSGSGSAIFAVQSGTGRAGQFQIGNPSNTDAALRGFTNGLGRAGFFTVNNPASTASGVYAESNASGPVIEARSTAGNNGVAFKLTEGGFQVSVETVATAGNIAKKAVAYHLQAAGAYTTTFTLNDGDVFFFFNSNAAPATINGLPVAAGAGINCIVIAGTLRQI</sequence>
<name>A0A6I6G6I0_9BACT</name>
<feature type="signal peptide" evidence="1">
    <location>
        <begin position="1"/>
        <end position="20"/>
    </location>
</feature>